<proteinExistence type="predicted"/>
<name>A0A411MLN4_9PSED</name>
<gene>
    <name evidence="1" type="ORF">EXN22_19295</name>
</gene>
<protein>
    <submittedName>
        <fullName evidence="1">Uncharacterized protein</fullName>
    </submittedName>
</protein>
<evidence type="ECO:0000313" key="2">
    <source>
        <dbReference type="Proteomes" id="UP000291130"/>
    </source>
</evidence>
<dbReference type="EMBL" id="CP035952">
    <property type="protein sequence ID" value="QBF27729.1"/>
    <property type="molecule type" value="Genomic_DNA"/>
</dbReference>
<reference evidence="1 2" key="1">
    <citation type="submission" date="2019-02" db="EMBL/GenBank/DDBJ databases">
        <title>Complete genome sequence of Pseudomonas sp. SNU WT1 isolated from rainbow trout.</title>
        <authorList>
            <person name="Oh W.T."/>
            <person name="Park S.C."/>
        </authorList>
    </citation>
    <scope>NUCLEOTIDE SEQUENCE [LARGE SCALE GENOMIC DNA]</scope>
    <source>
        <strain evidence="1 2">SNU WT1</strain>
    </source>
</reference>
<sequence length="405" mass="44743">MSDYLCGQGVDVSTLDINEQRQFKDPVRRYFETALSAEYIRQVTQDDGLRTQFSDLARTVREYVSGLYISKENLESTLEDLIAERDALGTGSPASEDKVEFISARIKALQGAVEKIDKMHSDGVVSEHLLLQLEQKEKLIELAAGGENHEAFNTSLNEHAAVVRHLQAGGYRVALDQQATLDNDQVQSFLRELSDIVFCAAHAVDRTAFQDVYFDSALFSAEFRGRQEVIEEWSESLYPGTIKRTAPYNDLMFSQALSKSTDRSVPNLAAGWPKAVAASEVQSFVNSTSGGAFSQLRLLLEVGNSGIEENKLFGVLGAALVFLAGGHNLEEVMAGYRIEELQKFMPAVAGVTMQSVFGDTAPGSPLSVAFEKTWELNEVVCNKSRVNHEIVWRAQQLRDASTREG</sequence>
<keyword evidence="2" id="KW-1185">Reference proteome</keyword>
<dbReference type="Proteomes" id="UP000291130">
    <property type="component" value="Chromosome"/>
</dbReference>
<accession>A0A411MLN4</accession>
<dbReference type="KEGG" id="ptk:EXN22_19295"/>
<dbReference type="AlphaFoldDB" id="A0A411MLN4"/>
<evidence type="ECO:0000313" key="1">
    <source>
        <dbReference type="EMBL" id="QBF27729.1"/>
    </source>
</evidence>
<dbReference type="RefSeq" id="WP_130265574.1">
    <property type="nucleotide sequence ID" value="NZ_CP035952.1"/>
</dbReference>
<organism evidence="1 2">
    <name type="scientific">Pseudomonas tructae</name>
    <dbReference type="NCBI Taxonomy" id="2518644"/>
    <lineage>
        <taxon>Bacteria</taxon>
        <taxon>Pseudomonadati</taxon>
        <taxon>Pseudomonadota</taxon>
        <taxon>Gammaproteobacteria</taxon>
        <taxon>Pseudomonadales</taxon>
        <taxon>Pseudomonadaceae</taxon>
        <taxon>Pseudomonas</taxon>
    </lineage>
</organism>
<dbReference type="OrthoDB" id="9927108at2"/>